<evidence type="ECO:0000256" key="1">
    <source>
        <dbReference type="ARBA" id="ARBA00023121"/>
    </source>
</evidence>
<dbReference type="NCBIfam" id="TIGR00762">
    <property type="entry name" value="DegV"/>
    <property type="match status" value="1"/>
</dbReference>
<name>A0A7G9WAQ5_ALKCA</name>
<dbReference type="EMBL" id="CP058559">
    <property type="protein sequence ID" value="QNO15767.1"/>
    <property type="molecule type" value="Genomic_DNA"/>
</dbReference>
<reference evidence="2 3" key="1">
    <citation type="submission" date="2020-07" db="EMBL/GenBank/DDBJ databases">
        <title>Alkalicella. sp. LB2 genome.</title>
        <authorList>
            <person name="Postec A."/>
            <person name="Quemeneur M."/>
        </authorList>
    </citation>
    <scope>NUCLEOTIDE SEQUENCE [LARGE SCALE GENOMIC DNA]</scope>
    <source>
        <strain evidence="2 3">LB2</strain>
    </source>
</reference>
<gene>
    <name evidence="2" type="ORF">HYG86_13845</name>
</gene>
<dbReference type="RefSeq" id="WP_213166173.1">
    <property type="nucleotide sequence ID" value="NZ_CP058559.1"/>
</dbReference>
<evidence type="ECO:0000313" key="2">
    <source>
        <dbReference type="EMBL" id="QNO15767.1"/>
    </source>
</evidence>
<dbReference type="AlphaFoldDB" id="A0A7G9WAQ5"/>
<organism evidence="2 3">
    <name type="scientific">Alkalicella caledoniensis</name>
    <dbReference type="NCBI Taxonomy" id="2731377"/>
    <lineage>
        <taxon>Bacteria</taxon>
        <taxon>Bacillati</taxon>
        <taxon>Bacillota</taxon>
        <taxon>Clostridia</taxon>
        <taxon>Eubacteriales</taxon>
        <taxon>Proteinivoracaceae</taxon>
        <taxon>Alkalicella</taxon>
    </lineage>
</organism>
<keyword evidence="1" id="KW-0446">Lipid-binding</keyword>
<dbReference type="GO" id="GO:0008289">
    <property type="term" value="F:lipid binding"/>
    <property type="evidence" value="ECO:0007669"/>
    <property type="project" value="UniProtKB-KW"/>
</dbReference>
<dbReference type="Gene3D" id="3.30.1180.10">
    <property type="match status" value="1"/>
</dbReference>
<dbReference type="Pfam" id="PF02645">
    <property type="entry name" value="DegV"/>
    <property type="match status" value="1"/>
</dbReference>
<dbReference type="PANTHER" id="PTHR33434">
    <property type="entry name" value="DEGV DOMAIN-CONTAINING PROTEIN DR_1986-RELATED"/>
    <property type="match status" value="1"/>
</dbReference>
<dbReference type="Gene3D" id="3.40.50.10170">
    <property type="match status" value="1"/>
</dbReference>
<dbReference type="InterPro" id="IPR050270">
    <property type="entry name" value="DegV_domain_contain"/>
</dbReference>
<evidence type="ECO:0000313" key="3">
    <source>
        <dbReference type="Proteomes" id="UP000516160"/>
    </source>
</evidence>
<keyword evidence="3" id="KW-1185">Reference proteome</keyword>
<dbReference type="InterPro" id="IPR043168">
    <property type="entry name" value="DegV_C"/>
</dbReference>
<dbReference type="KEGG" id="acae:HYG86_13845"/>
<sequence>MGKIKIFTDSTSDLSKEIIEKNNISIVPLGVIFGDDLYKDGENITTVELYKKVGELKQLPKTNAPAPGDFHKAFEPFVNDGYDIVYISLSSHLSATYQNALLAKDMFPQGRINVVDSGNLSTGIGILVLKAVGFANQGLSALEIVDKITALVPKVRTEFVIDTLEYLHKGGRCSTVQKFAGGLLKIQPAVKVVEGKMQPSQKFRGKRVKALNGIISTILKDKGNLDLDYVLIPQSLAKEGAQYVVEKIQQELPEIKQIITTEAGCVISSHCGPNTVGLSYIVK</sequence>
<accession>A0A7G9WAQ5</accession>
<proteinExistence type="predicted"/>
<dbReference type="PROSITE" id="PS51482">
    <property type="entry name" value="DEGV"/>
    <property type="match status" value="1"/>
</dbReference>
<dbReference type="InterPro" id="IPR003797">
    <property type="entry name" value="DegV"/>
</dbReference>
<dbReference type="Proteomes" id="UP000516160">
    <property type="component" value="Chromosome"/>
</dbReference>
<dbReference type="PANTHER" id="PTHR33434:SF2">
    <property type="entry name" value="FATTY ACID-BINDING PROTEIN TM_1468"/>
    <property type="match status" value="1"/>
</dbReference>
<dbReference type="SUPFAM" id="SSF82549">
    <property type="entry name" value="DAK1/DegV-like"/>
    <property type="match status" value="1"/>
</dbReference>
<protein>
    <submittedName>
        <fullName evidence="2">DegV family protein</fullName>
    </submittedName>
</protein>